<reference evidence="1" key="1">
    <citation type="submission" date="2022-04" db="EMBL/GenBank/DDBJ databases">
        <title>Carnegiea gigantea Genome sequencing and assembly v2.</title>
        <authorList>
            <person name="Copetti D."/>
            <person name="Sanderson M.J."/>
            <person name="Burquez A."/>
            <person name="Wojciechowski M.F."/>
        </authorList>
    </citation>
    <scope>NUCLEOTIDE SEQUENCE</scope>
    <source>
        <strain evidence="1">SGP5-SGP5p</strain>
        <tissue evidence="1">Aerial part</tissue>
    </source>
</reference>
<evidence type="ECO:0000313" key="2">
    <source>
        <dbReference type="Proteomes" id="UP001153076"/>
    </source>
</evidence>
<proteinExistence type="predicted"/>
<accession>A0A9Q1JGI0</accession>
<comment type="caution">
    <text evidence="1">The sequence shown here is derived from an EMBL/GenBank/DDBJ whole genome shotgun (WGS) entry which is preliminary data.</text>
</comment>
<name>A0A9Q1JGI0_9CARY</name>
<keyword evidence="2" id="KW-1185">Reference proteome</keyword>
<sequence>MHEERGFMYNFNFLPKPTNCMDDSQTICSSLVNCGKFTPRSLGLVNLLYTNNGIYELGYAFFLSFSASQQLFNNCVAPFDAVCLESNGCEACGPKLHHPAEGFYYFRCENIIRIPEHLVIVHYVVNDPAAVDFRAQSRDERDRIPGPIFRNRYRSQLYRV</sequence>
<dbReference type="Proteomes" id="UP001153076">
    <property type="component" value="Unassembled WGS sequence"/>
</dbReference>
<dbReference type="AlphaFoldDB" id="A0A9Q1JGI0"/>
<dbReference type="EMBL" id="JAKOGI010002762">
    <property type="protein sequence ID" value="KAJ8421354.1"/>
    <property type="molecule type" value="Genomic_DNA"/>
</dbReference>
<organism evidence="1 2">
    <name type="scientific">Carnegiea gigantea</name>
    <dbReference type="NCBI Taxonomy" id="171969"/>
    <lineage>
        <taxon>Eukaryota</taxon>
        <taxon>Viridiplantae</taxon>
        <taxon>Streptophyta</taxon>
        <taxon>Embryophyta</taxon>
        <taxon>Tracheophyta</taxon>
        <taxon>Spermatophyta</taxon>
        <taxon>Magnoliopsida</taxon>
        <taxon>eudicotyledons</taxon>
        <taxon>Gunneridae</taxon>
        <taxon>Pentapetalae</taxon>
        <taxon>Caryophyllales</taxon>
        <taxon>Cactineae</taxon>
        <taxon>Cactaceae</taxon>
        <taxon>Cactoideae</taxon>
        <taxon>Echinocereeae</taxon>
        <taxon>Carnegiea</taxon>
    </lineage>
</organism>
<evidence type="ECO:0000313" key="1">
    <source>
        <dbReference type="EMBL" id="KAJ8421354.1"/>
    </source>
</evidence>
<gene>
    <name evidence="1" type="ORF">Cgig2_013336</name>
</gene>
<protein>
    <submittedName>
        <fullName evidence="1">Uncharacterized protein</fullName>
    </submittedName>
</protein>